<dbReference type="GO" id="GO:0016829">
    <property type="term" value="F:lyase activity"/>
    <property type="evidence" value="ECO:0007669"/>
    <property type="project" value="InterPro"/>
</dbReference>
<feature type="domain" description="MmgE/PrpD N-terminal" evidence="3">
    <location>
        <begin position="52"/>
        <end position="296"/>
    </location>
</feature>
<dbReference type="Gene3D" id="1.10.4100.10">
    <property type="entry name" value="2-methylcitrate dehydratase PrpD"/>
    <property type="match status" value="1"/>
</dbReference>
<dbReference type="RefSeq" id="WP_074769785.1">
    <property type="nucleotide sequence ID" value="NZ_FNKP01000002.1"/>
</dbReference>
<comment type="similarity">
    <text evidence="1">Belongs to the PrpD family.</text>
</comment>
<accession>A0A1H1IFV8</accession>
<organism evidence="5 6">
    <name type="scientific">Paraburkholderia fungorum</name>
    <dbReference type="NCBI Taxonomy" id="134537"/>
    <lineage>
        <taxon>Bacteria</taxon>
        <taxon>Pseudomonadati</taxon>
        <taxon>Pseudomonadota</taxon>
        <taxon>Betaproteobacteria</taxon>
        <taxon>Burkholderiales</taxon>
        <taxon>Burkholderiaceae</taxon>
        <taxon>Paraburkholderia</taxon>
    </lineage>
</organism>
<dbReference type="InterPro" id="IPR006311">
    <property type="entry name" value="TAT_signal"/>
</dbReference>
<evidence type="ECO:0000256" key="2">
    <source>
        <dbReference type="SAM" id="SignalP"/>
    </source>
</evidence>
<dbReference type="InterPro" id="IPR005656">
    <property type="entry name" value="MmgE_PrpD"/>
</dbReference>
<dbReference type="PANTHER" id="PTHR16943:SF8">
    <property type="entry name" value="2-METHYLCITRATE DEHYDRATASE"/>
    <property type="match status" value="1"/>
</dbReference>
<dbReference type="Pfam" id="PF03972">
    <property type="entry name" value="MmgE_PrpD_N"/>
    <property type="match status" value="1"/>
</dbReference>
<dbReference type="InterPro" id="IPR036148">
    <property type="entry name" value="MmgE/PrpD_sf"/>
</dbReference>
<evidence type="ECO:0000313" key="5">
    <source>
        <dbReference type="EMBL" id="SDR36489.1"/>
    </source>
</evidence>
<dbReference type="PANTHER" id="PTHR16943">
    <property type="entry name" value="2-METHYLCITRATE DEHYDRATASE-RELATED"/>
    <property type="match status" value="1"/>
</dbReference>
<evidence type="ECO:0000256" key="1">
    <source>
        <dbReference type="ARBA" id="ARBA00006174"/>
    </source>
</evidence>
<protein>
    <submittedName>
        <fullName evidence="5">2-methylcitrate dehydratase PrpD</fullName>
    </submittedName>
</protein>
<keyword evidence="2" id="KW-0732">Signal</keyword>
<evidence type="ECO:0000259" key="3">
    <source>
        <dbReference type="Pfam" id="PF03972"/>
    </source>
</evidence>
<dbReference type="InterPro" id="IPR045337">
    <property type="entry name" value="MmgE_PrpD_C"/>
</dbReference>
<dbReference type="InterPro" id="IPR042188">
    <property type="entry name" value="MmgE/PrpD_sf_2"/>
</dbReference>
<proteinExistence type="inferred from homology"/>
<dbReference type="InterPro" id="IPR045336">
    <property type="entry name" value="MmgE_PrpD_N"/>
</dbReference>
<reference evidence="6" key="1">
    <citation type="submission" date="2016-10" db="EMBL/GenBank/DDBJ databases">
        <authorList>
            <person name="Varghese N."/>
        </authorList>
    </citation>
    <scope>NUCLEOTIDE SEQUENCE [LARGE SCALE GENOMIC DNA]</scope>
    <source>
        <strain evidence="6">GAS106B</strain>
    </source>
</reference>
<keyword evidence="6" id="KW-1185">Reference proteome</keyword>
<dbReference type="PROSITE" id="PS51318">
    <property type="entry name" value="TAT"/>
    <property type="match status" value="1"/>
</dbReference>
<dbReference type="SUPFAM" id="SSF103378">
    <property type="entry name" value="2-methylcitrate dehydratase PrpD"/>
    <property type="match status" value="1"/>
</dbReference>
<dbReference type="Proteomes" id="UP000183487">
    <property type="component" value="Unassembled WGS sequence"/>
</dbReference>
<dbReference type="Gene3D" id="3.30.1330.120">
    <property type="entry name" value="2-methylcitrate dehydratase PrpD"/>
    <property type="match status" value="1"/>
</dbReference>
<dbReference type="EMBL" id="FNKP01000002">
    <property type="protein sequence ID" value="SDR36489.1"/>
    <property type="molecule type" value="Genomic_DNA"/>
</dbReference>
<evidence type="ECO:0000313" key="6">
    <source>
        <dbReference type="Proteomes" id="UP000183487"/>
    </source>
</evidence>
<dbReference type="AlphaFoldDB" id="A0A1H1IFV8"/>
<evidence type="ECO:0000259" key="4">
    <source>
        <dbReference type="Pfam" id="PF19305"/>
    </source>
</evidence>
<sequence length="495" mass="52454">MAEFHMPARRRMLKSAGAMAALALSPRLFAADEAASPGANHSTNNGADITGRLARYMVASRDTALPDAVVLACKHRILDTFGAMVSGARMRPGTMAVNYVHGLGGEPQASVIGASFRTTAINAALANAMCAHSDETDDFEPVTKAHPGSSVVPAALALAEREGRSGQALIRAVTLGYDLSCRLLMALGPDLVRGTHRSAEGTASTFGALGAAASLAQLDELRTRYAISYSAQQVSGIWSWVKDKDHIEKAFDFAGMGARNGVTAVDMVQAGLTGVYDVLDGTNNLFIALSTSPKPEAMLDGLGSRFYVTETAIKTYSVGYPIQSPLDALLTLRKQYGLNPDNVRSIVVKIPTDAEGIVGESAMPDVNCQHLVALALVRGAVSFVDSHDVALMHDPRILAQRAKVTVTPDAALMDPSAPRGAIVEVTLTDGRKVSHFTKFPPGTKENPLNTEAVNAKARDLMAPVLGAAKADRLIERINGLETVEDIRELRPLFTV</sequence>
<feature type="domain" description="MmgE/PrpD C-terminal" evidence="4">
    <location>
        <begin position="316"/>
        <end position="475"/>
    </location>
</feature>
<dbReference type="InterPro" id="IPR042183">
    <property type="entry name" value="MmgE/PrpD_sf_1"/>
</dbReference>
<dbReference type="Pfam" id="PF19305">
    <property type="entry name" value="MmgE_PrpD_C"/>
    <property type="match status" value="1"/>
</dbReference>
<gene>
    <name evidence="5" type="ORF">SAMN05443245_5112</name>
</gene>
<feature type="signal peptide" evidence="2">
    <location>
        <begin position="1"/>
        <end position="30"/>
    </location>
</feature>
<name>A0A1H1IFV8_9BURK</name>
<feature type="chain" id="PRO_5010259910" evidence="2">
    <location>
        <begin position="31"/>
        <end position="495"/>
    </location>
</feature>